<evidence type="ECO:0000313" key="12">
    <source>
        <dbReference type="Proteomes" id="UP000316080"/>
    </source>
</evidence>
<sequence>MRFTDIFKWGLRSLRERKLRAILTILGIVVGTAAIIALVSQTEGIQASIIEQMNKLGPNTILLRPASPSIILTDKDVNRLLQIPNVELVIPTITSNVKIYGIQSSRNVQIVGIDPSKFGILIPGYELREGRLFQTLSYSEIVIGSNVYQPQDLTSPFLNVGQTTTIESRSTRMIVSVVGCLEPYGMTALVSVDDSIFMSLKALANFLGRTSYSAIFVKTISPDVVDEVVDNIRAIYGNNLNILTVKQITQIVSSVTGMLTMLLGSIAAISLFVAGLGIMNIMFVSVIERTREIGVLKALGFKDRNILAIFLSEAGIVGIIGGIIGIIVGSIISYIMPHIMLFTIGRSFSAQISSFSYTPIIRPEIIIFVFFFAIAVSLLAGLYPARRASKMDPVVALRHE</sequence>
<protein>
    <submittedName>
        <fullName evidence="10">ABC transporter permease</fullName>
    </submittedName>
</protein>
<feature type="transmembrane region" description="Helical" evidence="7">
    <location>
        <begin position="307"/>
        <end position="336"/>
    </location>
</feature>
<comment type="similarity">
    <text evidence="6">Belongs to the ABC-4 integral membrane protein family.</text>
</comment>
<dbReference type="PANTHER" id="PTHR30572">
    <property type="entry name" value="MEMBRANE COMPONENT OF TRANSPORTER-RELATED"/>
    <property type="match status" value="1"/>
</dbReference>
<name>A0A523BEX8_9CREN</name>
<reference evidence="10 12" key="2">
    <citation type="journal article" date="2019" name="Nat. Microbiol.">
        <title>Wide diversity of methane and short-chain alkane metabolisms in uncultured archaea.</title>
        <authorList>
            <person name="Borrel G."/>
            <person name="Adam P.S."/>
            <person name="McKay L.J."/>
            <person name="Chen L.X."/>
            <person name="Sierra-Garcia I.N."/>
            <person name="Sieber C.M."/>
            <person name="Letourneur Q."/>
            <person name="Ghozlane A."/>
            <person name="Andersen G.L."/>
            <person name="Li W.J."/>
            <person name="Hallam S.J."/>
            <person name="Muyzer G."/>
            <person name="de Oliveira V.M."/>
            <person name="Inskeep W.P."/>
            <person name="Banfield J.F."/>
            <person name="Gribaldo S."/>
        </authorList>
    </citation>
    <scope>NUCLEOTIDE SEQUENCE [LARGE SCALE GENOMIC DNA]</scope>
    <source>
        <strain evidence="10">Verst-YHS</strain>
    </source>
</reference>
<dbReference type="Proteomes" id="UP000317265">
    <property type="component" value="Unassembled WGS sequence"/>
</dbReference>
<dbReference type="AlphaFoldDB" id="A0A523BEX8"/>
<dbReference type="EMBL" id="RXIH01000011">
    <property type="protein sequence ID" value="RZN57154.1"/>
    <property type="molecule type" value="Genomic_DNA"/>
</dbReference>
<evidence type="ECO:0000256" key="2">
    <source>
        <dbReference type="ARBA" id="ARBA00022475"/>
    </source>
</evidence>
<organism evidence="11 13">
    <name type="scientific">Thermoproteota archaeon</name>
    <dbReference type="NCBI Taxonomy" id="2056631"/>
    <lineage>
        <taxon>Archaea</taxon>
        <taxon>Thermoproteota</taxon>
    </lineage>
</organism>
<evidence type="ECO:0000256" key="5">
    <source>
        <dbReference type="ARBA" id="ARBA00023136"/>
    </source>
</evidence>
<dbReference type="EMBL" id="QNVI01000025">
    <property type="protein sequence ID" value="TDA39509.1"/>
    <property type="molecule type" value="Genomic_DNA"/>
</dbReference>
<feature type="transmembrane region" description="Helical" evidence="7">
    <location>
        <begin position="21"/>
        <end position="39"/>
    </location>
</feature>
<dbReference type="InterPro" id="IPR025857">
    <property type="entry name" value="MacB_PCD"/>
</dbReference>
<dbReference type="PANTHER" id="PTHR30572:SF4">
    <property type="entry name" value="ABC TRANSPORTER PERMEASE YTRF"/>
    <property type="match status" value="1"/>
</dbReference>
<evidence type="ECO:0000256" key="7">
    <source>
        <dbReference type="SAM" id="Phobius"/>
    </source>
</evidence>
<feature type="domain" description="ABC3 transporter permease C-terminal" evidence="8">
    <location>
        <begin position="265"/>
        <end position="393"/>
    </location>
</feature>
<gene>
    <name evidence="11" type="ORF">DSO09_02215</name>
    <name evidence="10" type="ORF">EF809_01425</name>
</gene>
<feature type="transmembrane region" description="Helical" evidence="7">
    <location>
        <begin position="365"/>
        <end position="383"/>
    </location>
</feature>
<feature type="transmembrane region" description="Helical" evidence="7">
    <location>
        <begin position="258"/>
        <end position="286"/>
    </location>
</feature>
<comment type="subcellular location">
    <subcellularLocation>
        <location evidence="1">Cell membrane</location>
        <topology evidence="1">Multi-pass membrane protein</topology>
    </subcellularLocation>
</comment>
<dbReference type="InterPro" id="IPR003838">
    <property type="entry name" value="ABC3_permease_C"/>
</dbReference>
<evidence type="ECO:0000256" key="1">
    <source>
        <dbReference type="ARBA" id="ARBA00004651"/>
    </source>
</evidence>
<evidence type="ECO:0000256" key="6">
    <source>
        <dbReference type="ARBA" id="ARBA00038076"/>
    </source>
</evidence>
<dbReference type="GO" id="GO:0022857">
    <property type="term" value="F:transmembrane transporter activity"/>
    <property type="evidence" value="ECO:0007669"/>
    <property type="project" value="TreeGrafter"/>
</dbReference>
<accession>A0A523BEX8</accession>
<evidence type="ECO:0000313" key="13">
    <source>
        <dbReference type="Proteomes" id="UP000317265"/>
    </source>
</evidence>
<feature type="domain" description="MacB-like periplasmic core" evidence="9">
    <location>
        <begin position="22"/>
        <end position="234"/>
    </location>
</feature>
<dbReference type="Pfam" id="PF12704">
    <property type="entry name" value="MacB_PCD"/>
    <property type="match status" value="1"/>
</dbReference>
<keyword evidence="3 7" id="KW-0812">Transmembrane</keyword>
<comment type="caution">
    <text evidence="11">The sequence shown here is derived from an EMBL/GenBank/DDBJ whole genome shotgun (WGS) entry which is preliminary data.</text>
</comment>
<evidence type="ECO:0000259" key="8">
    <source>
        <dbReference type="Pfam" id="PF02687"/>
    </source>
</evidence>
<dbReference type="GO" id="GO:0005886">
    <property type="term" value="C:plasma membrane"/>
    <property type="evidence" value="ECO:0007669"/>
    <property type="project" value="UniProtKB-SubCell"/>
</dbReference>
<dbReference type="InterPro" id="IPR050250">
    <property type="entry name" value="Macrolide_Exporter_MacB"/>
</dbReference>
<dbReference type="Pfam" id="PF02687">
    <property type="entry name" value="FtsX"/>
    <property type="match status" value="1"/>
</dbReference>
<dbReference type="Proteomes" id="UP000316080">
    <property type="component" value="Unassembled WGS sequence"/>
</dbReference>
<reference evidence="11 13" key="1">
    <citation type="journal article" date="2019" name="Nat. Microbiol.">
        <title>Expanding anaerobic alkane metabolism in the domain of Archaea.</title>
        <authorList>
            <person name="Wang Y."/>
            <person name="Wegener G."/>
            <person name="Hou J."/>
            <person name="Wang F."/>
            <person name="Xiao X."/>
        </authorList>
    </citation>
    <scope>NUCLEOTIDE SEQUENCE [LARGE SCALE GENOMIC DNA]</scope>
    <source>
        <strain evidence="11">WYZ-LMO11</strain>
    </source>
</reference>
<keyword evidence="2" id="KW-1003">Cell membrane</keyword>
<keyword evidence="4 7" id="KW-1133">Transmembrane helix</keyword>
<evidence type="ECO:0000313" key="10">
    <source>
        <dbReference type="EMBL" id="RZN57154.1"/>
    </source>
</evidence>
<evidence type="ECO:0000256" key="4">
    <source>
        <dbReference type="ARBA" id="ARBA00022989"/>
    </source>
</evidence>
<proteinExistence type="inferred from homology"/>
<evidence type="ECO:0000256" key="3">
    <source>
        <dbReference type="ARBA" id="ARBA00022692"/>
    </source>
</evidence>
<evidence type="ECO:0000259" key="9">
    <source>
        <dbReference type="Pfam" id="PF12704"/>
    </source>
</evidence>
<keyword evidence="5 7" id="KW-0472">Membrane</keyword>
<evidence type="ECO:0000313" key="11">
    <source>
        <dbReference type="EMBL" id="TDA39509.1"/>
    </source>
</evidence>